<dbReference type="Pfam" id="PF14953">
    <property type="entry name" value="DUF4504"/>
    <property type="match status" value="1"/>
</dbReference>
<dbReference type="AlphaFoldDB" id="A0A2T0AFY2"/>
<dbReference type="OrthoDB" id="3267419at2759"/>
<gene>
    <name evidence="1" type="ORF">AAT19DRAFT_12331</name>
</gene>
<proteinExistence type="predicted"/>
<dbReference type="InterPro" id="IPR027850">
    <property type="entry name" value="DUF4504"/>
</dbReference>
<protein>
    <submittedName>
        <fullName evidence="1">Uncharacterized protein</fullName>
    </submittedName>
</protein>
<dbReference type="EMBL" id="LCTV02000002">
    <property type="protein sequence ID" value="PRQ76913.1"/>
    <property type="molecule type" value="Genomic_DNA"/>
</dbReference>
<evidence type="ECO:0000313" key="2">
    <source>
        <dbReference type="Proteomes" id="UP000239560"/>
    </source>
</evidence>
<dbReference type="PANTHER" id="PTHR31366:SF2">
    <property type="entry name" value="UPF0739 PROTEIN C1ORF74"/>
    <property type="match status" value="1"/>
</dbReference>
<reference evidence="1 2" key="1">
    <citation type="journal article" date="2018" name="Elife">
        <title>Functional genomics of lipid metabolism in the oleaginous yeast Rhodosporidium toruloides.</title>
        <authorList>
            <person name="Coradetti S.T."/>
            <person name="Pinel D."/>
            <person name="Geiselman G."/>
            <person name="Ito M."/>
            <person name="Mondo S."/>
            <person name="Reilly M.C."/>
            <person name="Cheng Y.F."/>
            <person name="Bauer S."/>
            <person name="Grigoriev I."/>
            <person name="Gladden J.M."/>
            <person name="Simmons B.A."/>
            <person name="Brem R."/>
            <person name="Arkin A.P."/>
            <person name="Skerker J.M."/>
        </authorList>
    </citation>
    <scope>NUCLEOTIDE SEQUENCE [LARGE SCALE GENOMIC DNA]</scope>
    <source>
        <strain evidence="1 2">NBRC 0880</strain>
    </source>
</reference>
<comment type="caution">
    <text evidence="1">The sequence shown here is derived from an EMBL/GenBank/DDBJ whole genome shotgun (WGS) entry which is preliminary data.</text>
</comment>
<dbReference type="PANTHER" id="PTHR31366">
    <property type="entry name" value="UPF0739 PROTEIN C1ORF74"/>
    <property type="match status" value="1"/>
</dbReference>
<organism evidence="1 2">
    <name type="scientific">Rhodotorula toruloides</name>
    <name type="common">Yeast</name>
    <name type="synonym">Rhodosporidium toruloides</name>
    <dbReference type="NCBI Taxonomy" id="5286"/>
    <lineage>
        <taxon>Eukaryota</taxon>
        <taxon>Fungi</taxon>
        <taxon>Dikarya</taxon>
        <taxon>Basidiomycota</taxon>
        <taxon>Pucciniomycotina</taxon>
        <taxon>Microbotryomycetes</taxon>
        <taxon>Sporidiobolales</taxon>
        <taxon>Sporidiobolaceae</taxon>
        <taxon>Rhodotorula</taxon>
    </lineage>
</organism>
<accession>A0A2T0AFY2</accession>
<evidence type="ECO:0000313" key="1">
    <source>
        <dbReference type="EMBL" id="PRQ76913.1"/>
    </source>
</evidence>
<name>A0A2T0AFY2_RHOTO</name>
<dbReference type="Proteomes" id="UP000239560">
    <property type="component" value="Unassembled WGS sequence"/>
</dbReference>
<sequence>MGPAVPLPEKLLKAVQRALPRWNRRRCATLAGELSTLWWGLRTAVLLDTCSLEEDEAAALGTALQAVQKNVFVAYEPVSGQTLALDNPPTSFHALLTSLSAHSPSSPSPCLTLPSPDHPTNLIPLVGFLLDYPVAYYLSHERGGRNCLGGEELVVTEAELVEPGETRQRLLAFSYPARLAKSISSEATAKALEDKLRARLASGITIHPELRGCRIDVAQRNVTLDQVAL</sequence>